<dbReference type="Gene3D" id="3.40.50.720">
    <property type="entry name" value="NAD(P)-binding Rossmann-like Domain"/>
    <property type="match status" value="1"/>
</dbReference>
<evidence type="ECO:0000313" key="4">
    <source>
        <dbReference type="EMBL" id="QCZ94268.1"/>
    </source>
</evidence>
<dbReference type="KEGG" id="salk:FBQ74_12650"/>
<dbReference type="InterPro" id="IPR055170">
    <property type="entry name" value="GFO_IDH_MocA-like_dom"/>
</dbReference>
<dbReference type="Pfam" id="PF01408">
    <property type="entry name" value="GFO_IDH_MocA"/>
    <property type="match status" value="1"/>
</dbReference>
<feature type="domain" description="Gfo/Idh/MocA-like oxidoreductase N-terminal" evidence="2">
    <location>
        <begin position="3"/>
        <end position="119"/>
    </location>
</feature>
<evidence type="ECO:0000256" key="1">
    <source>
        <dbReference type="ARBA" id="ARBA00022729"/>
    </source>
</evidence>
<evidence type="ECO:0000259" key="2">
    <source>
        <dbReference type="Pfam" id="PF01408"/>
    </source>
</evidence>
<dbReference type="Pfam" id="PF22725">
    <property type="entry name" value="GFO_IDH_MocA_C3"/>
    <property type="match status" value="1"/>
</dbReference>
<dbReference type="AlphaFoldDB" id="A0A5B7YFF6"/>
<dbReference type="PANTHER" id="PTHR43377:SF1">
    <property type="entry name" value="BILIVERDIN REDUCTASE A"/>
    <property type="match status" value="1"/>
</dbReference>
<dbReference type="SUPFAM" id="SSF51735">
    <property type="entry name" value="NAD(P)-binding Rossmann-fold domains"/>
    <property type="match status" value="1"/>
</dbReference>
<dbReference type="PANTHER" id="PTHR43377">
    <property type="entry name" value="BILIVERDIN REDUCTASE A"/>
    <property type="match status" value="1"/>
</dbReference>
<evidence type="ECO:0000259" key="3">
    <source>
        <dbReference type="Pfam" id="PF22725"/>
    </source>
</evidence>
<proteinExistence type="predicted"/>
<accession>A0A5B7YFF6</accession>
<dbReference type="GO" id="GO:0000166">
    <property type="term" value="F:nucleotide binding"/>
    <property type="evidence" value="ECO:0007669"/>
    <property type="project" value="InterPro"/>
</dbReference>
<evidence type="ECO:0000313" key="5">
    <source>
        <dbReference type="Proteomes" id="UP000304912"/>
    </source>
</evidence>
<keyword evidence="5" id="KW-1185">Reference proteome</keyword>
<sequence>MSFNAVVVGLGNIARRHRANIKKMFSGATVYALSSSGRTPDTIPDNCDVFLSCFDAIPFTDIDVAIIASPAPFHKTHALVFIEKNIPTLIEKPVATNVHDVEEIMSASSKNRTPVGVGYCLRFLPSSSIVKSFISENRLGDIYNVFIETGQHLSQWRPGKDYMQSVTAQKALGGGALFELSHEFDYCQWIFGALTIQHAIVRSSSQLGLDVEDQADIVASTRAGGIINIHLDLLQHKVTRTCRVIGSEGTLEWNLVANKVIVFDKQGERIIYEDAQWDKNNMYIDMLSRFISNADDVNPVATLTESLGVVRLISDIKSVAKN</sequence>
<dbReference type="Gene3D" id="3.30.360.10">
    <property type="entry name" value="Dihydrodipicolinate Reductase, domain 2"/>
    <property type="match status" value="1"/>
</dbReference>
<gene>
    <name evidence="4" type="ORF">FBQ74_12650</name>
</gene>
<dbReference type="SUPFAM" id="SSF55347">
    <property type="entry name" value="Glyceraldehyde-3-phosphate dehydrogenase-like, C-terminal domain"/>
    <property type="match status" value="1"/>
</dbReference>
<dbReference type="InterPro" id="IPR051450">
    <property type="entry name" value="Gfo/Idh/MocA_Oxidoreductases"/>
</dbReference>
<dbReference type="EMBL" id="CP039852">
    <property type="protein sequence ID" value="QCZ94268.1"/>
    <property type="molecule type" value="Genomic_DNA"/>
</dbReference>
<dbReference type="InterPro" id="IPR000683">
    <property type="entry name" value="Gfo/Idh/MocA-like_OxRdtase_N"/>
</dbReference>
<dbReference type="RefSeq" id="WP_139757008.1">
    <property type="nucleotide sequence ID" value="NZ_CP039852.1"/>
</dbReference>
<name>A0A5B7YFF6_9ALTE</name>
<dbReference type="Proteomes" id="UP000304912">
    <property type="component" value="Chromosome"/>
</dbReference>
<reference evidence="4 5" key="1">
    <citation type="submission" date="2019-04" db="EMBL/GenBank/DDBJ databases">
        <title>Salinimonas iocasae sp. nov., a halophilic bacterium isolated from the outer tube casing of tubeworms in Okinawa Trough.</title>
        <authorList>
            <person name="Zhang H."/>
            <person name="Wang H."/>
            <person name="Li C."/>
        </authorList>
    </citation>
    <scope>NUCLEOTIDE SEQUENCE [LARGE SCALE GENOMIC DNA]</scope>
    <source>
        <strain evidence="4 5">KX18D6</strain>
    </source>
</reference>
<keyword evidence="1" id="KW-0732">Signal</keyword>
<dbReference type="OrthoDB" id="9781031at2"/>
<feature type="domain" description="GFO/IDH/MocA-like oxidoreductase" evidence="3">
    <location>
        <begin position="130"/>
        <end position="252"/>
    </location>
</feature>
<organism evidence="4 5">
    <name type="scientific">Salinimonas iocasae</name>
    <dbReference type="NCBI Taxonomy" id="2572577"/>
    <lineage>
        <taxon>Bacteria</taxon>
        <taxon>Pseudomonadati</taxon>
        <taxon>Pseudomonadota</taxon>
        <taxon>Gammaproteobacteria</taxon>
        <taxon>Alteromonadales</taxon>
        <taxon>Alteromonadaceae</taxon>
        <taxon>Alteromonas/Salinimonas group</taxon>
        <taxon>Salinimonas</taxon>
    </lineage>
</organism>
<protein>
    <submittedName>
        <fullName evidence="4">Gfo/Idh/MocA family oxidoreductase</fullName>
    </submittedName>
</protein>
<dbReference type="InterPro" id="IPR036291">
    <property type="entry name" value="NAD(P)-bd_dom_sf"/>
</dbReference>